<keyword evidence="1" id="KW-0812">Transmembrane</keyword>
<protein>
    <submittedName>
        <fullName evidence="2">Uncharacterized protein</fullName>
    </submittedName>
</protein>
<organism evidence="2 3">
    <name type="scientific">Allochromatium palmeri</name>
    <dbReference type="NCBI Taxonomy" id="231048"/>
    <lineage>
        <taxon>Bacteria</taxon>
        <taxon>Pseudomonadati</taxon>
        <taxon>Pseudomonadota</taxon>
        <taxon>Gammaproteobacteria</taxon>
        <taxon>Chromatiales</taxon>
        <taxon>Chromatiaceae</taxon>
        <taxon>Allochromatium</taxon>
    </lineage>
</organism>
<gene>
    <name evidence="2" type="ORF">GJ668_19885</name>
</gene>
<proteinExistence type="predicted"/>
<feature type="transmembrane region" description="Helical" evidence="1">
    <location>
        <begin position="6"/>
        <end position="22"/>
    </location>
</feature>
<evidence type="ECO:0000256" key="1">
    <source>
        <dbReference type="SAM" id="Phobius"/>
    </source>
</evidence>
<reference evidence="2 3" key="1">
    <citation type="submission" date="2019-11" db="EMBL/GenBank/DDBJ databases">
        <title>Whole-genome sequence of the anaerobic purple sulfur bacterium Allochromatium palmeri DSM 15591.</title>
        <authorList>
            <person name="Kyndt J.A."/>
            <person name="Meyer T.E."/>
        </authorList>
    </citation>
    <scope>NUCLEOTIDE SEQUENCE [LARGE SCALE GENOMIC DNA]</scope>
    <source>
        <strain evidence="2 3">DSM 15591</strain>
    </source>
</reference>
<keyword evidence="1" id="KW-1133">Transmembrane helix</keyword>
<evidence type="ECO:0000313" key="3">
    <source>
        <dbReference type="Proteomes" id="UP000434044"/>
    </source>
</evidence>
<accession>A0A6N8EI42</accession>
<dbReference type="AlphaFoldDB" id="A0A6N8EI42"/>
<feature type="transmembrane region" description="Helical" evidence="1">
    <location>
        <begin position="34"/>
        <end position="56"/>
    </location>
</feature>
<dbReference type="EMBL" id="WNKT01000153">
    <property type="protein sequence ID" value="MTW23281.1"/>
    <property type="molecule type" value="Genomic_DNA"/>
</dbReference>
<dbReference type="Proteomes" id="UP000434044">
    <property type="component" value="Unassembled WGS sequence"/>
</dbReference>
<name>A0A6N8EI42_9GAMM</name>
<comment type="caution">
    <text evidence="2">The sequence shown here is derived from an EMBL/GenBank/DDBJ whole genome shotgun (WGS) entry which is preliminary data.</text>
</comment>
<keyword evidence="3" id="KW-1185">Reference proteome</keyword>
<keyword evidence="1" id="KW-0472">Membrane</keyword>
<sequence length="68" mass="7707">MSKVQYPEIAIFWGLIYSLVILENGPEMYLKEVLVLTLIVIVAAFATRIIAVHFGLRSLFLGRSPQKE</sequence>
<evidence type="ECO:0000313" key="2">
    <source>
        <dbReference type="EMBL" id="MTW23281.1"/>
    </source>
</evidence>